<protein>
    <submittedName>
        <fullName evidence="1">Uncharacterized protein</fullName>
    </submittedName>
</protein>
<dbReference type="EMBL" id="QRBI01000102">
    <property type="protein sequence ID" value="RMC16633.1"/>
    <property type="molecule type" value="Genomic_DNA"/>
</dbReference>
<gene>
    <name evidence="1" type="ORF">DUI87_06571</name>
</gene>
<name>A0A3M0KTX3_HIRRU</name>
<dbReference type="Proteomes" id="UP000269221">
    <property type="component" value="Unassembled WGS sequence"/>
</dbReference>
<keyword evidence="2" id="KW-1185">Reference proteome</keyword>
<proteinExistence type="predicted"/>
<comment type="caution">
    <text evidence="1">The sequence shown here is derived from an EMBL/GenBank/DDBJ whole genome shotgun (WGS) entry which is preliminary data.</text>
</comment>
<evidence type="ECO:0000313" key="1">
    <source>
        <dbReference type="EMBL" id="RMC16633.1"/>
    </source>
</evidence>
<organism evidence="1 2">
    <name type="scientific">Hirundo rustica rustica</name>
    <dbReference type="NCBI Taxonomy" id="333673"/>
    <lineage>
        <taxon>Eukaryota</taxon>
        <taxon>Metazoa</taxon>
        <taxon>Chordata</taxon>
        <taxon>Craniata</taxon>
        <taxon>Vertebrata</taxon>
        <taxon>Euteleostomi</taxon>
        <taxon>Archelosauria</taxon>
        <taxon>Archosauria</taxon>
        <taxon>Dinosauria</taxon>
        <taxon>Saurischia</taxon>
        <taxon>Theropoda</taxon>
        <taxon>Coelurosauria</taxon>
        <taxon>Aves</taxon>
        <taxon>Neognathae</taxon>
        <taxon>Neoaves</taxon>
        <taxon>Telluraves</taxon>
        <taxon>Australaves</taxon>
        <taxon>Passeriformes</taxon>
        <taxon>Sylvioidea</taxon>
        <taxon>Hirundinidae</taxon>
        <taxon>Hirundo</taxon>
    </lineage>
</organism>
<evidence type="ECO:0000313" key="2">
    <source>
        <dbReference type="Proteomes" id="UP000269221"/>
    </source>
</evidence>
<dbReference type="AlphaFoldDB" id="A0A3M0KTX3"/>
<reference evidence="1 2" key="1">
    <citation type="submission" date="2018-07" db="EMBL/GenBank/DDBJ databases">
        <title>A high quality draft genome assembly of the barn swallow (H. rustica rustica).</title>
        <authorList>
            <person name="Formenti G."/>
            <person name="Chiara M."/>
            <person name="Poveda L."/>
            <person name="Francoijs K.-J."/>
            <person name="Bonisoli-Alquati A."/>
            <person name="Canova L."/>
            <person name="Gianfranceschi L."/>
            <person name="Horner D.S."/>
            <person name="Saino N."/>
        </authorList>
    </citation>
    <scope>NUCLEOTIDE SEQUENCE [LARGE SCALE GENOMIC DNA]</scope>
    <source>
        <strain evidence="1">Chelidonia</strain>
        <tissue evidence="1">Blood</tissue>
    </source>
</reference>
<sequence>MESPKRGEQQAQLDVTCVSLWPKERRKGRSAGIQGVLYGLACQGAKDTGIQQVSAQTDLPGEGANITDRVIVLPAVQCHPKFRYSLDTEAPECLTTAASPGCVHQFAIAAKSLGMPTSVRKKAEQPVLIREVLSPQIIFVAPGLTATGPCPSYVGYTKPQCSVPDFDTIGAKGAEYCQPKVFKPNFAVFHFWELDSESFTAAQNYCISTLQSLGSAPIPSS</sequence>
<accession>A0A3M0KTX3</accession>